<dbReference type="Gene3D" id="3.60.21.10">
    <property type="match status" value="1"/>
</dbReference>
<dbReference type="InterPro" id="IPR050341">
    <property type="entry name" value="PP1_catalytic_subunit"/>
</dbReference>
<dbReference type="GO" id="GO:0005634">
    <property type="term" value="C:nucleus"/>
    <property type="evidence" value="ECO:0007669"/>
    <property type="project" value="TreeGrafter"/>
</dbReference>
<dbReference type="PROSITE" id="PS00125">
    <property type="entry name" value="SER_THR_PHOSPHATASE"/>
    <property type="match status" value="1"/>
</dbReference>
<dbReference type="PRINTS" id="PR00114">
    <property type="entry name" value="STPHPHTASE"/>
</dbReference>
<comment type="caution">
    <text evidence="3">The sequence shown here is derived from an EMBL/GenBank/DDBJ whole genome shotgun (WGS) entry which is preliminary data.</text>
</comment>
<gene>
    <name evidence="3" type="ORF">Tco025E_09359</name>
</gene>
<dbReference type="EC" id="3.1.3.16" evidence="1"/>
<evidence type="ECO:0000313" key="4">
    <source>
        <dbReference type="Proteomes" id="UP000284403"/>
    </source>
</evidence>
<keyword evidence="4" id="KW-1185">Reference proteome</keyword>
<organism evidence="3 4">
    <name type="scientific">Trypanosoma conorhini</name>
    <dbReference type="NCBI Taxonomy" id="83891"/>
    <lineage>
        <taxon>Eukaryota</taxon>
        <taxon>Discoba</taxon>
        <taxon>Euglenozoa</taxon>
        <taxon>Kinetoplastea</taxon>
        <taxon>Metakinetoplastina</taxon>
        <taxon>Trypanosomatida</taxon>
        <taxon>Trypanosomatidae</taxon>
        <taxon>Trypanosoma</taxon>
    </lineage>
</organism>
<dbReference type="InterPro" id="IPR004843">
    <property type="entry name" value="Calcineurin-like_PHP"/>
</dbReference>
<reference evidence="3 4" key="1">
    <citation type="journal article" date="2018" name="BMC Genomics">
        <title>Genomic comparison of Trypanosoma conorhini and Trypanosoma rangeli to Trypanosoma cruzi strains of high and low virulence.</title>
        <authorList>
            <person name="Bradwell K.R."/>
            <person name="Koparde V.N."/>
            <person name="Matveyev A.V."/>
            <person name="Serrano M.G."/>
            <person name="Alves J.M."/>
            <person name="Parikh H."/>
            <person name="Huang B."/>
            <person name="Lee V."/>
            <person name="Espinosa-Alvarez O."/>
            <person name="Ortiz P.A."/>
            <person name="Costa-Martins A.G."/>
            <person name="Teixeira M.M."/>
            <person name="Buck G.A."/>
        </authorList>
    </citation>
    <scope>NUCLEOTIDE SEQUENCE [LARGE SCALE GENOMIC DNA]</scope>
    <source>
        <strain evidence="3 4">025E</strain>
    </source>
</reference>
<evidence type="ECO:0000256" key="1">
    <source>
        <dbReference type="RuleBase" id="RU004273"/>
    </source>
</evidence>
<evidence type="ECO:0000259" key="2">
    <source>
        <dbReference type="PROSITE" id="PS00125"/>
    </source>
</evidence>
<dbReference type="SUPFAM" id="SSF56300">
    <property type="entry name" value="Metallo-dependent phosphatases"/>
    <property type="match status" value="1"/>
</dbReference>
<dbReference type="GO" id="GO:0005737">
    <property type="term" value="C:cytoplasm"/>
    <property type="evidence" value="ECO:0007669"/>
    <property type="project" value="TreeGrafter"/>
</dbReference>
<dbReference type="EMBL" id="MKKU01001087">
    <property type="protein sequence ID" value="RNE97880.1"/>
    <property type="molecule type" value="Genomic_DNA"/>
</dbReference>
<sequence length="438" mass="48809">MSGMHGYQLDWEDDTVYFYSPRTVPPALNKYTKLISDLLQNSPITDALPGGAPEAIILCEDAKTVLEKESVVLDIDVTERDDLIIVGDIHGQFADLLQNVLSLQLLRRTKEHAPDKASASEYKLLFLGDYVDRGPRSVEVITLLLALKIEYPAHIFLLRGNHEEAQTCRMYGFFQECRVKLEGTGRSVGGDSMNVSDSAWLHYNMVFCWLPLAAVVRCPAGMFFCAHGGLSPKTRTIVGLKSLRRNEYGQLLETSSSLYLPSPTNDSDAELSFADEGSIVDGLLWSDPEDDVHGFQINRRGCGFIFGPDVTRQFLERNYGYSFTSRLPGERREELQFIVRAHQCVEDGYHWAHGGLVLTLFSAPRYCGMNNKGAFAVLRGGANVGKDRVSFEYKVYDIAPTLPTGMLRLRTSSDAAAAADAVRMLNGLMLSDYFEDNE</sequence>
<dbReference type="PANTHER" id="PTHR11668:SF514">
    <property type="entry name" value="SERINE_THREONINE-PROTEIN PHOSPHATASE"/>
    <property type="match status" value="1"/>
</dbReference>
<dbReference type="PANTHER" id="PTHR11668">
    <property type="entry name" value="SERINE/THREONINE PROTEIN PHOSPHATASE"/>
    <property type="match status" value="1"/>
</dbReference>
<dbReference type="GO" id="GO:0004722">
    <property type="term" value="F:protein serine/threonine phosphatase activity"/>
    <property type="evidence" value="ECO:0007669"/>
    <property type="project" value="UniProtKB-EC"/>
</dbReference>
<dbReference type="SMART" id="SM00156">
    <property type="entry name" value="PP2Ac"/>
    <property type="match status" value="1"/>
</dbReference>
<dbReference type="InterPro" id="IPR006186">
    <property type="entry name" value="Ser/Thr-sp_prot-phosphatase"/>
</dbReference>
<name>A0A422MXH1_9TRYP</name>
<accession>A0A422MXH1</accession>
<comment type="catalytic activity">
    <reaction evidence="1">
        <text>O-phospho-L-threonyl-[protein] + H2O = L-threonyl-[protein] + phosphate</text>
        <dbReference type="Rhea" id="RHEA:47004"/>
        <dbReference type="Rhea" id="RHEA-COMP:11060"/>
        <dbReference type="Rhea" id="RHEA-COMP:11605"/>
        <dbReference type="ChEBI" id="CHEBI:15377"/>
        <dbReference type="ChEBI" id="CHEBI:30013"/>
        <dbReference type="ChEBI" id="CHEBI:43474"/>
        <dbReference type="ChEBI" id="CHEBI:61977"/>
        <dbReference type="EC" id="3.1.3.16"/>
    </reaction>
</comment>
<proteinExistence type="inferred from homology"/>
<protein>
    <recommendedName>
        <fullName evidence="1">Serine/threonine-protein phosphatase</fullName>
        <ecNumber evidence="1">3.1.3.16</ecNumber>
    </recommendedName>
</protein>
<dbReference type="GeneID" id="40322970"/>
<dbReference type="AlphaFoldDB" id="A0A422MXH1"/>
<dbReference type="RefSeq" id="XP_029223713.1">
    <property type="nucleotide sequence ID" value="XM_029376178.1"/>
</dbReference>
<keyword evidence="1 3" id="KW-0378">Hydrolase</keyword>
<dbReference type="Pfam" id="PF00149">
    <property type="entry name" value="Metallophos"/>
    <property type="match status" value="1"/>
</dbReference>
<evidence type="ECO:0000313" key="3">
    <source>
        <dbReference type="EMBL" id="RNE97880.1"/>
    </source>
</evidence>
<feature type="domain" description="Serine/threonine specific protein phosphatases" evidence="2">
    <location>
        <begin position="158"/>
        <end position="163"/>
    </location>
</feature>
<comment type="similarity">
    <text evidence="1">Belongs to the PPP phosphatase family.</text>
</comment>
<dbReference type="InterPro" id="IPR029052">
    <property type="entry name" value="Metallo-depent_PP-like"/>
</dbReference>
<dbReference type="Proteomes" id="UP000284403">
    <property type="component" value="Unassembled WGS sequence"/>
</dbReference>
<dbReference type="OrthoDB" id="271734at2759"/>